<dbReference type="PATRIC" id="fig|1121326.3.peg.2116"/>
<dbReference type="InterPro" id="IPR038765">
    <property type="entry name" value="Papain-like_cys_pep_sf"/>
</dbReference>
<dbReference type="PANTHER" id="PTHR47053">
    <property type="entry name" value="MUREIN DD-ENDOPEPTIDASE MEPH-RELATED"/>
    <property type="match status" value="1"/>
</dbReference>
<dbReference type="InterPro" id="IPR051202">
    <property type="entry name" value="Peptidase_C40"/>
</dbReference>
<evidence type="ECO:0000259" key="5">
    <source>
        <dbReference type="PROSITE" id="PS51781"/>
    </source>
</evidence>
<accession>A0A161XDA1</accession>
<evidence type="ECO:0000259" key="6">
    <source>
        <dbReference type="PROSITE" id="PS51935"/>
    </source>
</evidence>
<dbReference type="STRING" id="1121326.CLMAG_21250"/>
<evidence type="ECO:0000256" key="2">
    <source>
        <dbReference type="ARBA" id="ARBA00022670"/>
    </source>
</evidence>
<keyword evidence="4" id="KW-0788">Thiol protease</keyword>
<evidence type="ECO:0000256" key="1">
    <source>
        <dbReference type="ARBA" id="ARBA00007074"/>
    </source>
</evidence>
<dbReference type="EMBL" id="LWAE01000002">
    <property type="protein sequence ID" value="KZL92316.1"/>
    <property type="molecule type" value="Genomic_DNA"/>
</dbReference>
<dbReference type="EC" id="3.4.-.-" evidence="7"/>
<feature type="domain" description="SH3b" evidence="5">
    <location>
        <begin position="108"/>
        <end position="171"/>
    </location>
</feature>
<evidence type="ECO:0000256" key="3">
    <source>
        <dbReference type="ARBA" id="ARBA00022801"/>
    </source>
</evidence>
<dbReference type="RefSeq" id="WP_066621711.1">
    <property type="nucleotide sequence ID" value="NZ_FQXL01000004.1"/>
</dbReference>
<dbReference type="PROSITE" id="PS51781">
    <property type="entry name" value="SH3B"/>
    <property type="match status" value="1"/>
</dbReference>
<dbReference type="PROSITE" id="PS51935">
    <property type="entry name" value="NLPC_P60"/>
    <property type="match status" value="1"/>
</dbReference>
<dbReference type="Pfam" id="PF00877">
    <property type="entry name" value="NLPC_P60"/>
    <property type="match status" value="1"/>
</dbReference>
<proteinExistence type="inferred from homology"/>
<gene>
    <name evidence="7" type="primary">ykfC_1</name>
    <name evidence="7" type="ORF">CLMAG_21250</name>
</gene>
<keyword evidence="2" id="KW-0645">Protease</keyword>
<name>A0A161XDA1_9CLOT</name>
<evidence type="ECO:0000256" key="4">
    <source>
        <dbReference type="ARBA" id="ARBA00022807"/>
    </source>
</evidence>
<dbReference type="OrthoDB" id="9808890at2"/>
<dbReference type="InterPro" id="IPR000064">
    <property type="entry name" value="NLP_P60_dom"/>
</dbReference>
<dbReference type="Pfam" id="PF08239">
    <property type="entry name" value="SH3_3"/>
    <property type="match status" value="1"/>
</dbReference>
<dbReference type="SMART" id="SM00287">
    <property type="entry name" value="SH3b"/>
    <property type="match status" value="1"/>
</dbReference>
<dbReference type="InterPro" id="IPR003646">
    <property type="entry name" value="SH3-like_bac-type"/>
</dbReference>
<organism evidence="7 8">
    <name type="scientific">Clostridium magnum DSM 2767</name>
    <dbReference type="NCBI Taxonomy" id="1121326"/>
    <lineage>
        <taxon>Bacteria</taxon>
        <taxon>Bacillati</taxon>
        <taxon>Bacillota</taxon>
        <taxon>Clostridia</taxon>
        <taxon>Eubacteriales</taxon>
        <taxon>Clostridiaceae</taxon>
        <taxon>Clostridium</taxon>
    </lineage>
</organism>
<keyword evidence="8" id="KW-1185">Reference proteome</keyword>
<dbReference type="SUPFAM" id="SSF54001">
    <property type="entry name" value="Cysteine proteinases"/>
    <property type="match status" value="1"/>
</dbReference>
<protein>
    <submittedName>
        <fullName evidence="7">Gamma-D-glutamyl-L-lysine endopeptidase</fullName>
        <ecNumber evidence="7">3.4.-.-</ecNumber>
    </submittedName>
</protein>
<sequence>MNWYKDYRLVKNDDGYTVIIYLDPETPEFAKELMTDLKENLLSFDDEIRKFMSENFANTKINSIKLMLGAAIVGTIPFMAHAQVQASGLTSNTAQQTTTQAGGFITLNTTGKVTASNLNVRKGPSTSYSIIHKLWQRNVVKVIGQSGNWYKIRLSDGRVGWVSKTYLQLPTPTATRTQKINSLISTAKSLLGTPYVWGGESLKEGGFDCSGFTQYVFKSVGYNLSRISADQAKQGTWVSRNSLQPGDLVFFSLAGDGRISHVGLYIGGMKMIHSPKAGDVVKVTDISTYFWHNNYMTARRIIR</sequence>
<keyword evidence="3 7" id="KW-0378">Hydrolase</keyword>
<dbReference type="GO" id="GO:0006508">
    <property type="term" value="P:proteolysis"/>
    <property type="evidence" value="ECO:0007669"/>
    <property type="project" value="UniProtKB-KW"/>
</dbReference>
<dbReference type="Gene3D" id="3.90.1720.10">
    <property type="entry name" value="endopeptidase domain like (from Nostoc punctiforme)"/>
    <property type="match status" value="1"/>
</dbReference>
<dbReference type="Proteomes" id="UP000076603">
    <property type="component" value="Unassembled WGS sequence"/>
</dbReference>
<comment type="caution">
    <text evidence="7">The sequence shown here is derived from an EMBL/GenBank/DDBJ whole genome shotgun (WGS) entry which is preliminary data.</text>
</comment>
<dbReference type="Gene3D" id="2.30.30.40">
    <property type="entry name" value="SH3 Domains"/>
    <property type="match status" value="1"/>
</dbReference>
<dbReference type="PANTHER" id="PTHR47053:SF1">
    <property type="entry name" value="MUREIN DD-ENDOPEPTIDASE MEPH-RELATED"/>
    <property type="match status" value="1"/>
</dbReference>
<dbReference type="GO" id="GO:0008234">
    <property type="term" value="F:cysteine-type peptidase activity"/>
    <property type="evidence" value="ECO:0007669"/>
    <property type="project" value="UniProtKB-KW"/>
</dbReference>
<reference evidence="7 8" key="1">
    <citation type="submission" date="2016-04" db="EMBL/GenBank/DDBJ databases">
        <title>Genome sequence of Clostridium magnum DSM 2767.</title>
        <authorList>
            <person name="Poehlein A."/>
            <person name="Uhlig R."/>
            <person name="Fischer R."/>
            <person name="Bahl H."/>
            <person name="Daniel R."/>
        </authorList>
    </citation>
    <scope>NUCLEOTIDE SEQUENCE [LARGE SCALE GENOMIC DNA]</scope>
    <source>
        <strain evidence="7 8">DSM 2767</strain>
    </source>
</reference>
<feature type="domain" description="NlpC/P60" evidence="6">
    <location>
        <begin position="177"/>
        <end position="302"/>
    </location>
</feature>
<evidence type="ECO:0000313" key="7">
    <source>
        <dbReference type="EMBL" id="KZL92316.1"/>
    </source>
</evidence>
<comment type="similarity">
    <text evidence="1">Belongs to the peptidase C40 family.</text>
</comment>
<evidence type="ECO:0000313" key="8">
    <source>
        <dbReference type="Proteomes" id="UP000076603"/>
    </source>
</evidence>
<dbReference type="AlphaFoldDB" id="A0A161XDA1"/>